<name>A0A4C1X1D4_EUMVA</name>
<proteinExistence type="predicted"/>
<keyword evidence="4" id="KW-1185">Reference proteome</keyword>
<feature type="region of interest" description="Disordered" evidence="1">
    <location>
        <begin position="1"/>
        <end position="40"/>
    </location>
</feature>
<evidence type="ECO:0000313" key="4">
    <source>
        <dbReference type="Proteomes" id="UP000299102"/>
    </source>
</evidence>
<reference evidence="3 4" key="1">
    <citation type="journal article" date="2019" name="Commun. Biol.">
        <title>The bagworm genome reveals a unique fibroin gene that provides high tensile strength.</title>
        <authorList>
            <person name="Kono N."/>
            <person name="Nakamura H."/>
            <person name="Ohtoshi R."/>
            <person name="Tomita M."/>
            <person name="Numata K."/>
            <person name="Arakawa K."/>
        </authorList>
    </citation>
    <scope>NUCLEOTIDE SEQUENCE [LARGE SCALE GENOMIC DNA]</scope>
</reference>
<dbReference type="Proteomes" id="UP000299102">
    <property type="component" value="Unassembled WGS sequence"/>
</dbReference>
<protein>
    <submittedName>
        <fullName evidence="3">Uncharacterized protein</fullName>
    </submittedName>
</protein>
<keyword evidence="2" id="KW-1133">Transmembrane helix</keyword>
<accession>A0A4C1X1D4</accession>
<sequence length="102" mass="11046">MASESPQCKSGVEIKSETTIGIENERNRHREQDRDRDSTTSSLVFMVTVGGLSATISDTFLYVYVPNLRYVWASSGPRGGREARGPGEASAAKVHVCLIASV</sequence>
<evidence type="ECO:0000313" key="3">
    <source>
        <dbReference type="EMBL" id="GBP57491.1"/>
    </source>
</evidence>
<organism evidence="3 4">
    <name type="scientific">Eumeta variegata</name>
    <name type="common">Bagworm moth</name>
    <name type="synonym">Eumeta japonica</name>
    <dbReference type="NCBI Taxonomy" id="151549"/>
    <lineage>
        <taxon>Eukaryota</taxon>
        <taxon>Metazoa</taxon>
        <taxon>Ecdysozoa</taxon>
        <taxon>Arthropoda</taxon>
        <taxon>Hexapoda</taxon>
        <taxon>Insecta</taxon>
        <taxon>Pterygota</taxon>
        <taxon>Neoptera</taxon>
        <taxon>Endopterygota</taxon>
        <taxon>Lepidoptera</taxon>
        <taxon>Glossata</taxon>
        <taxon>Ditrysia</taxon>
        <taxon>Tineoidea</taxon>
        <taxon>Psychidae</taxon>
        <taxon>Oiketicinae</taxon>
        <taxon>Eumeta</taxon>
    </lineage>
</organism>
<gene>
    <name evidence="3" type="ORF">EVAR_36143_1</name>
</gene>
<keyword evidence="2" id="KW-0812">Transmembrane</keyword>
<feature type="transmembrane region" description="Helical" evidence="2">
    <location>
        <begin position="43"/>
        <end position="65"/>
    </location>
</feature>
<evidence type="ECO:0000256" key="2">
    <source>
        <dbReference type="SAM" id="Phobius"/>
    </source>
</evidence>
<evidence type="ECO:0000256" key="1">
    <source>
        <dbReference type="SAM" id="MobiDB-lite"/>
    </source>
</evidence>
<feature type="compositionally biased region" description="Basic and acidic residues" evidence="1">
    <location>
        <begin position="23"/>
        <end position="38"/>
    </location>
</feature>
<comment type="caution">
    <text evidence="3">The sequence shown here is derived from an EMBL/GenBank/DDBJ whole genome shotgun (WGS) entry which is preliminary data.</text>
</comment>
<dbReference type="AlphaFoldDB" id="A0A4C1X1D4"/>
<dbReference type="EMBL" id="BGZK01000717">
    <property type="protein sequence ID" value="GBP57491.1"/>
    <property type="molecule type" value="Genomic_DNA"/>
</dbReference>
<keyword evidence="2" id="KW-0472">Membrane</keyword>